<proteinExistence type="predicted"/>
<dbReference type="HOGENOM" id="CLU_2020986_0_0_1"/>
<dbReference type="EMBL" id="KB740805">
    <property type="protein sequence ID" value="ENN78891.1"/>
    <property type="molecule type" value="Genomic_DNA"/>
</dbReference>
<dbReference type="PANTHER" id="PTHR21608:SF7">
    <property type="entry name" value="KINESIN-LIKE PROTEIN CG14535"/>
    <property type="match status" value="1"/>
</dbReference>
<dbReference type="GO" id="GO:0003777">
    <property type="term" value="F:microtubule motor activity"/>
    <property type="evidence" value="ECO:0007669"/>
    <property type="project" value="InterPro"/>
</dbReference>
<dbReference type="AlphaFoldDB" id="N6UE39"/>
<organism evidence="2">
    <name type="scientific">Dendroctonus ponderosae</name>
    <name type="common">Mountain pine beetle</name>
    <dbReference type="NCBI Taxonomy" id="77166"/>
    <lineage>
        <taxon>Eukaryota</taxon>
        <taxon>Metazoa</taxon>
        <taxon>Ecdysozoa</taxon>
        <taxon>Arthropoda</taxon>
        <taxon>Hexapoda</taxon>
        <taxon>Insecta</taxon>
        <taxon>Pterygota</taxon>
        <taxon>Neoptera</taxon>
        <taxon>Endopterygota</taxon>
        <taxon>Coleoptera</taxon>
        <taxon>Polyphaga</taxon>
        <taxon>Cucujiformia</taxon>
        <taxon>Curculionidae</taxon>
        <taxon>Scolytinae</taxon>
        <taxon>Dendroctonus</taxon>
    </lineage>
</organism>
<name>N6UE39_DENPD</name>
<protein>
    <submittedName>
        <fullName evidence="2">Uncharacterized protein</fullName>
    </submittedName>
</protein>
<feature type="region of interest" description="Disordered" evidence="1">
    <location>
        <begin position="102"/>
        <end position="123"/>
    </location>
</feature>
<dbReference type="InterPro" id="IPR027640">
    <property type="entry name" value="Kinesin-like_fam"/>
</dbReference>
<sequence>MQSFLVSLFVRAAQKLNLSSSPHRRKRHNSDEADPGGFCGALQKCPPPVPPALLRRIGVKEVTGVGKSCPKTESLIIAPSKKTSQFRRGGSWRILWRFAEMSSTSAASASPENRRQRGDGRGK</sequence>
<feature type="non-terminal residue" evidence="2">
    <location>
        <position position="123"/>
    </location>
</feature>
<dbReference type="GO" id="GO:0007018">
    <property type="term" value="P:microtubule-based movement"/>
    <property type="evidence" value="ECO:0007669"/>
    <property type="project" value="InterPro"/>
</dbReference>
<feature type="non-terminal residue" evidence="2">
    <location>
        <position position="1"/>
    </location>
</feature>
<feature type="compositionally biased region" description="Basic and acidic residues" evidence="1">
    <location>
        <begin position="112"/>
        <end position="123"/>
    </location>
</feature>
<reference evidence="2" key="1">
    <citation type="journal article" date="2013" name="Genome Biol.">
        <title>Draft genome of the mountain pine beetle, Dendroctonus ponderosae Hopkins, a major forest pest.</title>
        <authorList>
            <person name="Keeling C.I."/>
            <person name="Yuen M.M."/>
            <person name="Liao N.Y."/>
            <person name="Docking T.R."/>
            <person name="Chan S.K."/>
            <person name="Taylor G.A."/>
            <person name="Palmquist D.L."/>
            <person name="Jackman S.D."/>
            <person name="Nguyen A."/>
            <person name="Li M."/>
            <person name="Henderson H."/>
            <person name="Janes J.K."/>
            <person name="Zhao Y."/>
            <person name="Pandoh P."/>
            <person name="Moore R."/>
            <person name="Sperling F.A."/>
            <person name="Huber D.P."/>
            <person name="Birol I."/>
            <person name="Jones S.J."/>
            <person name="Bohlmann J."/>
        </authorList>
    </citation>
    <scope>NUCLEOTIDE SEQUENCE</scope>
</reference>
<evidence type="ECO:0000256" key="1">
    <source>
        <dbReference type="SAM" id="MobiDB-lite"/>
    </source>
</evidence>
<dbReference type="PANTHER" id="PTHR21608">
    <property type="entry name" value="KINESIN-LIKE PROTEIN CG14535"/>
    <property type="match status" value="1"/>
</dbReference>
<accession>N6UE39</accession>
<gene>
    <name evidence="2" type="ORF">YQE_04651</name>
</gene>
<evidence type="ECO:0000313" key="2">
    <source>
        <dbReference type="EMBL" id="ENN78891.1"/>
    </source>
</evidence>